<organism evidence="1">
    <name type="scientific">Xenopus laevis</name>
    <name type="common">African clawed frog</name>
    <dbReference type="NCBI Taxonomy" id="8355"/>
    <lineage>
        <taxon>Eukaryota</taxon>
        <taxon>Metazoa</taxon>
        <taxon>Chordata</taxon>
        <taxon>Craniata</taxon>
        <taxon>Vertebrata</taxon>
        <taxon>Euteleostomi</taxon>
        <taxon>Amphibia</taxon>
        <taxon>Batrachia</taxon>
        <taxon>Anura</taxon>
        <taxon>Pipoidea</taxon>
        <taxon>Pipidae</taxon>
        <taxon>Xenopodinae</taxon>
        <taxon>Xenopus</taxon>
        <taxon>Xenopus</taxon>
    </lineage>
</organism>
<protein>
    <submittedName>
        <fullName evidence="1">Uncharacterized protein</fullName>
    </submittedName>
</protein>
<dbReference type="Proteomes" id="UP000694892">
    <property type="component" value="Unassembled WGS sequence"/>
</dbReference>
<accession>A0A974BPZ5</accession>
<dbReference type="EMBL" id="KV468141">
    <property type="protein sequence ID" value="OCT55959.1"/>
    <property type="molecule type" value="Genomic_DNA"/>
</dbReference>
<evidence type="ECO:0000313" key="1">
    <source>
        <dbReference type="EMBL" id="OCT55959.1"/>
    </source>
</evidence>
<reference evidence="1" key="1">
    <citation type="submission" date="2016-05" db="EMBL/GenBank/DDBJ databases">
        <title>WGS assembly of Xenopus laevis.</title>
        <authorList>
            <person name="Session A."/>
            <person name="Uno Y."/>
            <person name="Kwon T."/>
            <person name="Chapman J."/>
            <person name="Toyoda A."/>
            <person name="Takahashi S."/>
            <person name="Fukui A."/>
            <person name="Hikosaka A."/>
            <person name="Putnam N."/>
            <person name="Stites J."/>
            <person name="Van Heeringen S."/>
            <person name="Quigley I."/>
            <person name="Heinz S."/>
            <person name="Hellsten U."/>
            <person name="Lyons J."/>
            <person name="Suzuki A."/>
            <person name="Kondo M."/>
            <person name="Ogino H."/>
            <person name="Ochi H."/>
            <person name="Bogdanovic O."/>
            <person name="Lister R."/>
            <person name="Georgiou G."/>
            <person name="Paranjpe S."/>
            <person name="Van Kruijsbergen I."/>
            <person name="Mozaffari S."/>
            <person name="Shu S."/>
            <person name="Schmutz J."/>
            <person name="Jenkins J."/>
            <person name="Grimwood J."/>
            <person name="Carlson J."/>
            <person name="Mitros T."/>
            <person name="Simakov O."/>
            <person name="Heald R."/>
            <person name="Miller K."/>
            <person name="Haudenschild C."/>
            <person name="Kuroki Y."/>
            <person name="Tanaka T."/>
            <person name="Michiue T."/>
            <person name="Watanabe M."/>
            <person name="Kinoshita T."/>
            <person name="Ohta Y."/>
            <person name="Mawaribuchi S."/>
            <person name="Suzuki Y."/>
            <person name="Haramoto Y."/>
            <person name="Yamamoto T."/>
            <person name="Takagi C."/>
            <person name="Kitzman J."/>
            <person name="Shendure J."/>
            <person name="Nakayama T."/>
            <person name="Izutsu Y."/>
            <person name="Robert J."/>
            <person name="Dichmann D."/>
            <person name="Flajnik M."/>
            <person name="Houston D."/>
            <person name="Marcotte E."/>
            <person name="Wallingford J."/>
            <person name="Ito Y."/>
            <person name="Asashima M."/>
            <person name="Ueno N."/>
            <person name="Matsuda Y."/>
            <person name="Jan Veenstra G."/>
            <person name="Fujiyama A."/>
            <person name="Harland R."/>
            <person name="Taira M."/>
            <person name="Rokhsar D.S."/>
        </authorList>
    </citation>
    <scope>NUCLEOTIDE SEQUENCE</scope>
    <source>
        <strain evidence="1">J</strain>
        <tissue evidence="1">Blood</tissue>
    </source>
</reference>
<sequence length="71" mass="7801">MVWPVWRGKWHGPCLRDIAKKSVGLSPLLSPSHSHPSMSLILTDTKGKSDSGARAVSWLALPPAEQRRVSE</sequence>
<name>A0A974BPZ5_XENLA</name>
<gene>
    <name evidence="1" type="ORF">XELAEV_18004730mg</name>
</gene>
<dbReference type="AlphaFoldDB" id="A0A974BPZ5"/>
<proteinExistence type="predicted"/>